<keyword evidence="3" id="KW-1003">Cell membrane</keyword>
<evidence type="ECO:0000256" key="2">
    <source>
        <dbReference type="ARBA" id="ARBA00004236"/>
    </source>
</evidence>
<dbReference type="Gene3D" id="3.90.1310.10">
    <property type="entry name" value="Penicillin-binding protein 2a (Domain 2)"/>
    <property type="match status" value="1"/>
</dbReference>
<dbReference type="SUPFAM" id="SSF56519">
    <property type="entry name" value="Penicillin binding protein dimerisation domain"/>
    <property type="match status" value="1"/>
</dbReference>
<dbReference type="InterPro" id="IPR050515">
    <property type="entry name" value="Beta-lactam/transpept"/>
</dbReference>
<evidence type="ECO:0000256" key="12">
    <source>
        <dbReference type="ARBA" id="ARBA00023316"/>
    </source>
</evidence>
<dbReference type="GO" id="GO:0008360">
    <property type="term" value="P:regulation of cell shape"/>
    <property type="evidence" value="ECO:0007669"/>
    <property type="project" value="UniProtKB-KW"/>
</dbReference>
<protein>
    <submittedName>
        <fullName evidence="16">Penicillin-binding protein 2</fullName>
    </submittedName>
</protein>
<dbReference type="GO" id="GO:0005886">
    <property type="term" value="C:plasma membrane"/>
    <property type="evidence" value="ECO:0007669"/>
    <property type="project" value="UniProtKB-SubCell"/>
</dbReference>
<dbReference type="GO" id="GO:0006508">
    <property type="term" value="P:proteolysis"/>
    <property type="evidence" value="ECO:0007669"/>
    <property type="project" value="UniProtKB-KW"/>
</dbReference>
<reference evidence="17" key="1">
    <citation type="submission" date="2017-09" db="EMBL/GenBank/DDBJ databases">
        <title>Depth-based differentiation of microbial function through sediment-hosted aquifers and enrichment of novel symbionts in the deep terrestrial subsurface.</title>
        <authorList>
            <person name="Probst A.J."/>
            <person name="Ladd B."/>
            <person name="Jarett J.K."/>
            <person name="Geller-Mcgrath D.E."/>
            <person name="Sieber C.M.K."/>
            <person name="Emerson J.B."/>
            <person name="Anantharaman K."/>
            <person name="Thomas B.C."/>
            <person name="Malmstrom R."/>
            <person name="Stieglmeier M."/>
            <person name="Klingl A."/>
            <person name="Woyke T."/>
            <person name="Ryan C.M."/>
            <person name="Banfield J.F."/>
        </authorList>
    </citation>
    <scope>NUCLEOTIDE SEQUENCE [LARGE SCALE GENOMIC DNA]</scope>
</reference>
<dbReference type="GO" id="GO:0008658">
    <property type="term" value="F:penicillin binding"/>
    <property type="evidence" value="ECO:0007669"/>
    <property type="project" value="InterPro"/>
</dbReference>
<dbReference type="GO" id="GO:0071972">
    <property type="term" value="F:peptidoglycan L,D-transpeptidase activity"/>
    <property type="evidence" value="ECO:0007669"/>
    <property type="project" value="TreeGrafter"/>
</dbReference>
<sequence>MKNPFEIYTNSGRSRKAKLLEWDESAFDSQADGYEVVDKERNSYRFLWLKFLLGACFLVLFVRLIDLQLVNGSRFRLLSENNRIRSQSILAPRGLVFDFYGQPLVQNTASFNLVAVPFDLPTEGLAEEVAGLSESLDLEFEEVMAILNQVGIRGLDPVLIKSGISEEDNILFETKASQFPGFFVQKIPIRNYLAAPVYSHILGYTGLVGPDDVENDILGHYASVDYIGKLGIEFMYENYLHGENGENLVEVDAAGHLVSLLGENAPEPGDSLKLNIDKELQQRLYDSLIFKAGTNKAAAVAMNPATGQVLALVSLPGYDNNLFAKGIKFEDFTILLNDKNLPLFNRAISGTYPPGSTVKPMVAAAALQEGVVKETTVINDRGLLVIPNQFDPAISYNFYGWNREGLGAMDVRSAIAKSSDIYFYTVGGGHPDSPIDGLGAEKLAEYYRKFNLGSKTQIDLPGEKEGLVADPYWKSQYFKGDAILSKWYLGNTYHISIGQGDMLSTPLQVALWTSIIANEGVGMKPQILNQVTKASGEIIYEYKPEVLVNSFIDPYYIKVVQEGMRLTVTEGSARQLLDLSIQVAGKTGTSQFDGSDPSRTHAWFTAYAPFEDPEIVITVIVEAGGEGHAAAVPVAKDILKWWEENRYEKNKN</sequence>
<dbReference type="InterPro" id="IPR005311">
    <property type="entry name" value="PBP_dimer"/>
</dbReference>
<evidence type="ECO:0000259" key="15">
    <source>
        <dbReference type="Pfam" id="PF03717"/>
    </source>
</evidence>
<keyword evidence="6 13" id="KW-0812">Transmembrane</keyword>
<evidence type="ECO:0000256" key="3">
    <source>
        <dbReference type="ARBA" id="ARBA00022475"/>
    </source>
</evidence>
<feature type="domain" description="Penicillin-binding protein dimerisation" evidence="15">
    <location>
        <begin position="89"/>
        <end position="258"/>
    </location>
</feature>
<keyword evidence="4" id="KW-0997">Cell inner membrane</keyword>
<dbReference type="NCBIfam" id="TIGR03423">
    <property type="entry name" value="pbp2_mrdA"/>
    <property type="match status" value="1"/>
</dbReference>
<dbReference type="InterPro" id="IPR036138">
    <property type="entry name" value="PBP_dimer_sf"/>
</dbReference>
<dbReference type="SUPFAM" id="SSF56601">
    <property type="entry name" value="beta-lactamase/transpeptidase-like"/>
    <property type="match status" value="1"/>
</dbReference>
<proteinExistence type="predicted"/>
<dbReference type="AlphaFoldDB" id="A0A2H0VBY2"/>
<evidence type="ECO:0000313" key="17">
    <source>
        <dbReference type="Proteomes" id="UP000230922"/>
    </source>
</evidence>
<dbReference type="InterPro" id="IPR012338">
    <property type="entry name" value="Beta-lactam/transpept-like"/>
</dbReference>
<feature type="domain" description="Penicillin-binding protein transpeptidase" evidence="14">
    <location>
        <begin position="298"/>
        <end position="640"/>
    </location>
</feature>
<dbReference type="PANTHER" id="PTHR30627:SF2">
    <property type="entry name" value="PEPTIDOGLYCAN D,D-TRANSPEPTIDASE MRDA"/>
    <property type="match status" value="1"/>
</dbReference>
<dbReference type="EMBL" id="PFAK01000001">
    <property type="protein sequence ID" value="PIR96627.1"/>
    <property type="molecule type" value="Genomic_DNA"/>
</dbReference>
<dbReference type="PANTHER" id="PTHR30627">
    <property type="entry name" value="PEPTIDOGLYCAN D,D-TRANSPEPTIDASE"/>
    <property type="match status" value="1"/>
</dbReference>
<dbReference type="GO" id="GO:0071555">
    <property type="term" value="P:cell wall organization"/>
    <property type="evidence" value="ECO:0007669"/>
    <property type="project" value="UniProtKB-KW"/>
</dbReference>
<evidence type="ECO:0000256" key="9">
    <source>
        <dbReference type="ARBA" id="ARBA00022984"/>
    </source>
</evidence>
<dbReference type="Gene3D" id="3.30.1390.30">
    <property type="entry name" value="Penicillin-binding protein 2a, domain 3"/>
    <property type="match status" value="1"/>
</dbReference>
<keyword evidence="11 13" id="KW-0472">Membrane</keyword>
<dbReference type="GO" id="GO:0009252">
    <property type="term" value="P:peptidoglycan biosynthetic process"/>
    <property type="evidence" value="ECO:0007669"/>
    <property type="project" value="UniProtKB-KW"/>
</dbReference>
<dbReference type="InterPro" id="IPR001460">
    <property type="entry name" value="PCN-bd_Tpept"/>
</dbReference>
<evidence type="ECO:0000256" key="7">
    <source>
        <dbReference type="ARBA" id="ARBA00022801"/>
    </source>
</evidence>
<dbReference type="InterPro" id="IPR017790">
    <property type="entry name" value="Penicillin-binding_protein_2"/>
</dbReference>
<evidence type="ECO:0000256" key="6">
    <source>
        <dbReference type="ARBA" id="ARBA00022692"/>
    </source>
</evidence>
<comment type="subcellular location">
    <subcellularLocation>
        <location evidence="2">Cell membrane</location>
    </subcellularLocation>
    <subcellularLocation>
        <location evidence="1">Membrane</location>
        <topology evidence="1">Single-pass membrane protein</topology>
    </subcellularLocation>
</comment>
<dbReference type="GO" id="GO:0009002">
    <property type="term" value="F:serine-type D-Ala-D-Ala carboxypeptidase activity"/>
    <property type="evidence" value="ECO:0007669"/>
    <property type="project" value="InterPro"/>
</dbReference>
<evidence type="ECO:0000256" key="13">
    <source>
        <dbReference type="SAM" id="Phobius"/>
    </source>
</evidence>
<evidence type="ECO:0000256" key="4">
    <source>
        <dbReference type="ARBA" id="ARBA00022519"/>
    </source>
</evidence>
<evidence type="ECO:0000256" key="10">
    <source>
        <dbReference type="ARBA" id="ARBA00022989"/>
    </source>
</evidence>
<keyword evidence="10 13" id="KW-1133">Transmembrane helix</keyword>
<accession>A0A2H0VBY2</accession>
<keyword evidence="5" id="KW-0645">Protease</keyword>
<evidence type="ECO:0000256" key="8">
    <source>
        <dbReference type="ARBA" id="ARBA00022960"/>
    </source>
</evidence>
<name>A0A2H0VBY2_9BACT</name>
<dbReference type="Pfam" id="PF00905">
    <property type="entry name" value="Transpeptidase"/>
    <property type="match status" value="1"/>
</dbReference>
<keyword evidence="7" id="KW-0378">Hydrolase</keyword>
<evidence type="ECO:0000256" key="11">
    <source>
        <dbReference type="ARBA" id="ARBA00023136"/>
    </source>
</evidence>
<evidence type="ECO:0000256" key="1">
    <source>
        <dbReference type="ARBA" id="ARBA00004167"/>
    </source>
</evidence>
<evidence type="ECO:0000256" key="5">
    <source>
        <dbReference type="ARBA" id="ARBA00022670"/>
    </source>
</evidence>
<keyword evidence="12" id="KW-0961">Cell wall biogenesis/degradation</keyword>
<dbReference type="Pfam" id="PF03717">
    <property type="entry name" value="PBP_dimer"/>
    <property type="match status" value="1"/>
</dbReference>
<gene>
    <name evidence="16" type="primary">mrdA</name>
    <name evidence="16" type="ORF">COT92_00020</name>
</gene>
<dbReference type="Proteomes" id="UP000230922">
    <property type="component" value="Unassembled WGS sequence"/>
</dbReference>
<organism evidence="16 17">
    <name type="scientific">Candidatus Doudnabacteria bacterium CG10_big_fil_rev_8_21_14_0_10_42_18</name>
    <dbReference type="NCBI Taxonomy" id="1974552"/>
    <lineage>
        <taxon>Bacteria</taxon>
        <taxon>Candidatus Doudnaibacteriota</taxon>
    </lineage>
</organism>
<comment type="caution">
    <text evidence="16">The sequence shown here is derived from an EMBL/GenBank/DDBJ whole genome shotgun (WGS) entry which is preliminary data.</text>
</comment>
<evidence type="ECO:0000313" key="16">
    <source>
        <dbReference type="EMBL" id="PIR96627.1"/>
    </source>
</evidence>
<feature type="transmembrane region" description="Helical" evidence="13">
    <location>
        <begin position="47"/>
        <end position="65"/>
    </location>
</feature>
<evidence type="ECO:0000259" key="14">
    <source>
        <dbReference type="Pfam" id="PF00905"/>
    </source>
</evidence>
<keyword evidence="8" id="KW-0133">Cell shape</keyword>
<keyword evidence="9" id="KW-0573">Peptidoglycan synthesis</keyword>
<dbReference type="Gene3D" id="3.40.710.10">
    <property type="entry name" value="DD-peptidase/beta-lactamase superfamily"/>
    <property type="match status" value="1"/>
</dbReference>